<gene>
    <name evidence="1" type="ORF">EEDITHA_LOCUS14288</name>
</gene>
<keyword evidence="2" id="KW-1185">Reference proteome</keyword>
<accession>A0AAU9UHT4</accession>
<evidence type="ECO:0008006" key="3">
    <source>
        <dbReference type="Google" id="ProtNLM"/>
    </source>
</evidence>
<name>A0AAU9UHT4_EUPED</name>
<sequence>MAETMHLCCDHGTTYARNHMVENCSSSVLPHVSVSFDQLCRFAMDQCCKEYLTKKIDCENGIDIAKSSKSCESANDSAKVRL</sequence>
<dbReference type="EMBL" id="CAKOGL010000021">
    <property type="protein sequence ID" value="CAH2099289.1"/>
    <property type="molecule type" value="Genomic_DNA"/>
</dbReference>
<evidence type="ECO:0000313" key="1">
    <source>
        <dbReference type="EMBL" id="CAH2099289.1"/>
    </source>
</evidence>
<evidence type="ECO:0000313" key="2">
    <source>
        <dbReference type="Proteomes" id="UP001153954"/>
    </source>
</evidence>
<organism evidence="1 2">
    <name type="scientific">Euphydryas editha</name>
    <name type="common">Edith's checkerspot</name>
    <dbReference type="NCBI Taxonomy" id="104508"/>
    <lineage>
        <taxon>Eukaryota</taxon>
        <taxon>Metazoa</taxon>
        <taxon>Ecdysozoa</taxon>
        <taxon>Arthropoda</taxon>
        <taxon>Hexapoda</taxon>
        <taxon>Insecta</taxon>
        <taxon>Pterygota</taxon>
        <taxon>Neoptera</taxon>
        <taxon>Endopterygota</taxon>
        <taxon>Lepidoptera</taxon>
        <taxon>Glossata</taxon>
        <taxon>Ditrysia</taxon>
        <taxon>Papilionoidea</taxon>
        <taxon>Nymphalidae</taxon>
        <taxon>Nymphalinae</taxon>
        <taxon>Euphydryas</taxon>
    </lineage>
</organism>
<reference evidence="1" key="1">
    <citation type="submission" date="2022-03" db="EMBL/GenBank/DDBJ databases">
        <authorList>
            <person name="Tunstrom K."/>
        </authorList>
    </citation>
    <scope>NUCLEOTIDE SEQUENCE</scope>
</reference>
<comment type="caution">
    <text evidence="1">The sequence shown here is derived from an EMBL/GenBank/DDBJ whole genome shotgun (WGS) entry which is preliminary data.</text>
</comment>
<proteinExistence type="predicted"/>
<protein>
    <recommendedName>
        <fullName evidence="3">Anaphylatoxin-like domain-containing protein</fullName>
    </recommendedName>
</protein>
<dbReference type="Proteomes" id="UP001153954">
    <property type="component" value="Unassembled WGS sequence"/>
</dbReference>
<dbReference type="AlphaFoldDB" id="A0AAU9UHT4"/>